<evidence type="ECO:0000256" key="9">
    <source>
        <dbReference type="ARBA" id="ARBA00029902"/>
    </source>
</evidence>
<keyword evidence="8" id="KW-0067">ATP-binding</keyword>
<dbReference type="PANTHER" id="PTHR21299">
    <property type="entry name" value="CYTIDYLATE KINASE/PANTOATE-BETA-ALANINE LIGASE"/>
    <property type="match status" value="1"/>
</dbReference>
<sequence>MLGTPWEVSPSPPAPSPSPSSAPTPPPLPSSSARQPLVLVSKADMRAWSRARRAEGKRVGFVPTMGSLHAGHLSLVEAARRARCDAVVVSIYVNPTQFAAGEDFDVYPRDAEGDLAACAAANVDAVWMPRDLYDYGQGGDDCGAVTPGSDDPVAHETTVSVARLSRGLCARGRPHHFDGVSTVVAKLFNVVEPDVAVLGKKDYQQLCVVRRMVRDLDMAIEVLGGEHVRDADGLALSSRNARLSADDRRRAACIPTALFAARDSYAGGRGETSAATLCGAVEAAIRAGGGEVDYVLLCHPAHLTEMEAVDAADGGVIAVAATFGGVRLLDNVELAPAAGSPGGAE</sequence>
<keyword evidence="5" id="KW-0436">Ligase</keyword>
<protein>
    <recommendedName>
        <fullName evidence="4">Pantoate--beta-alanine ligase</fullName>
        <ecNumber evidence="3">6.3.2.1</ecNumber>
    </recommendedName>
    <alternativeName>
        <fullName evidence="10">Pantoate-activating enzyme</fullName>
    </alternativeName>
    <alternativeName>
        <fullName evidence="9">Pantothenate synthetase</fullName>
    </alternativeName>
</protein>
<evidence type="ECO:0000256" key="12">
    <source>
        <dbReference type="SAM" id="MobiDB-lite"/>
    </source>
</evidence>
<name>A0A7S3BEF6_9VIRI</name>
<dbReference type="GO" id="GO:0005829">
    <property type="term" value="C:cytosol"/>
    <property type="evidence" value="ECO:0007669"/>
    <property type="project" value="TreeGrafter"/>
</dbReference>
<dbReference type="EC" id="6.3.2.1" evidence="3"/>
<dbReference type="InterPro" id="IPR042176">
    <property type="entry name" value="Pantoate_ligase_C"/>
</dbReference>
<comment type="pathway">
    <text evidence="1">Cofactor biosynthesis; (R)-pantothenate biosynthesis; (R)-pantothenate from (R)-pantoate and beta-alanine: step 1/1.</text>
</comment>
<dbReference type="InterPro" id="IPR014729">
    <property type="entry name" value="Rossmann-like_a/b/a_fold"/>
</dbReference>
<evidence type="ECO:0000256" key="7">
    <source>
        <dbReference type="ARBA" id="ARBA00022741"/>
    </source>
</evidence>
<gene>
    <name evidence="13" type="ORF">PSIN1315_LOCUS2947</name>
</gene>
<dbReference type="Pfam" id="PF02569">
    <property type="entry name" value="Pantoate_ligase"/>
    <property type="match status" value="1"/>
</dbReference>
<dbReference type="HAMAP" id="MF_00158">
    <property type="entry name" value="PanC"/>
    <property type="match status" value="1"/>
</dbReference>
<evidence type="ECO:0000313" key="13">
    <source>
        <dbReference type="EMBL" id="CAE0130381.1"/>
    </source>
</evidence>
<keyword evidence="6" id="KW-0566">Pantothenate biosynthesis</keyword>
<evidence type="ECO:0000256" key="4">
    <source>
        <dbReference type="ARBA" id="ARBA00015647"/>
    </source>
</evidence>
<dbReference type="GO" id="GO:0015940">
    <property type="term" value="P:pantothenate biosynthetic process"/>
    <property type="evidence" value="ECO:0007669"/>
    <property type="project" value="UniProtKB-UniPathway"/>
</dbReference>
<evidence type="ECO:0000256" key="10">
    <source>
        <dbReference type="ARBA" id="ARBA00032806"/>
    </source>
</evidence>
<evidence type="ECO:0000256" key="3">
    <source>
        <dbReference type="ARBA" id="ARBA00012219"/>
    </source>
</evidence>
<evidence type="ECO:0000256" key="6">
    <source>
        <dbReference type="ARBA" id="ARBA00022655"/>
    </source>
</evidence>
<comment type="similarity">
    <text evidence="2">Belongs to the pantothenate synthetase family.</text>
</comment>
<dbReference type="EMBL" id="HBHY01004486">
    <property type="protein sequence ID" value="CAE0130381.1"/>
    <property type="molecule type" value="Transcribed_RNA"/>
</dbReference>
<dbReference type="GO" id="GO:0004592">
    <property type="term" value="F:pantoate-beta-alanine ligase activity"/>
    <property type="evidence" value="ECO:0007669"/>
    <property type="project" value="UniProtKB-EC"/>
</dbReference>
<dbReference type="CDD" id="cd00560">
    <property type="entry name" value="PanC"/>
    <property type="match status" value="1"/>
</dbReference>
<dbReference type="Gene3D" id="3.40.50.620">
    <property type="entry name" value="HUPs"/>
    <property type="match status" value="1"/>
</dbReference>
<comment type="catalytic activity">
    <reaction evidence="11">
        <text>(R)-pantoate + beta-alanine + ATP = (R)-pantothenate + AMP + diphosphate + H(+)</text>
        <dbReference type="Rhea" id="RHEA:10912"/>
        <dbReference type="ChEBI" id="CHEBI:15378"/>
        <dbReference type="ChEBI" id="CHEBI:15980"/>
        <dbReference type="ChEBI" id="CHEBI:29032"/>
        <dbReference type="ChEBI" id="CHEBI:30616"/>
        <dbReference type="ChEBI" id="CHEBI:33019"/>
        <dbReference type="ChEBI" id="CHEBI:57966"/>
        <dbReference type="ChEBI" id="CHEBI:456215"/>
        <dbReference type="EC" id="6.3.2.1"/>
    </reaction>
</comment>
<feature type="region of interest" description="Disordered" evidence="12">
    <location>
        <begin position="1"/>
        <end position="35"/>
    </location>
</feature>
<evidence type="ECO:0000256" key="1">
    <source>
        <dbReference type="ARBA" id="ARBA00004990"/>
    </source>
</evidence>
<evidence type="ECO:0000256" key="11">
    <source>
        <dbReference type="ARBA" id="ARBA00048258"/>
    </source>
</evidence>
<dbReference type="NCBIfam" id="TIGR00018">
    <property type="entry name" value="panC"/>
    <property type="match status" value="1"/>
</dbReference>
<dbReference type="PANTHER" id="PTHR21299:SF1">
    <property type="entry name" value="PANTOATE--BETA-ALANINE LIGASE"/>
    <property type="match status" value="1"/>
</dbReference>
<proteinExistence type="inferred from homology"/>
<evidence type="ECO:0000256" key="2">
    <source>
        <dbReference type="ARBA" id="ARBA00009256"/>
    </source>
</evidence>
<evidence type="ECO:0000256" key="5">
    <source>
        <dbReference type="ARBA" id="ARBA00022598"/>
    </source>
</evidence>
<reference evidence="13" key="1">
    <citation type="submission" date="2021-01" db="EMBL/GenBank/DDBJ databases">
        <authorList>
            <person name="Corre E."/>
            <person name="Pelletier E."/>
            <person name="Niang G."/>
            <person name="Scheremetjew M."/>
            <person name="Finn R."/>
            <person name="Kale V."/>
            <person name="Holt S."/>
            <person name="Cochrane G."/>
            <person name="Meng A."/>
            <person name="Brown T."/>
            <person name="Cohen L."/>
        </authorList>
    </citation>
    <scope>NUCLEOTIDE SEQUENCE</scope>
    <source>
        <strain evidence="13">RCC927</strain>
    </source>
</reference>
<dbReference type="AlphaFoldDB" id="A0A7S3BEF6"/>
<organism evidence="13">
    <name type="scientific">Prasinoderma singulare</name>
    <dbReference type="NCBI Taxonomy" id="676789"/>
    <lineage>
        <taxon>Eukaryota</taxon>
        <taxon>Viridiplantae</taxon>
        <taxon>Prasinodermophyta</taxon>
        <taxon>Prasinodermophyceae</taxon>
        <taxon>Prasinodermales</taxon>
        <taxon>Prasinodermaceae</taxon>
        <taxon>Prasinoderma</taxon>
    </lineage>
</organism>
<evidence type="ECO:0000256" key="8">
    <source>
        <dbReference type="ARBA" id="ARBA00022840"/>
    </source>
</evidence>
<dbReference type="Gene3D" id="3.30.1300.10">
    <property type="entry name" value="Pantoate-beta-alanine ligase, C-terminal domain"/>
    <property type="match status" value="1"/>
</dbReference>
<dbReference type="InterPro" id="IPR003721">
    <property type="entry name" value="Pantoate_ligase"/>
</dbReference>
<feature type="compositionally biased region" description="Pro residues" evidence="12">
    <location>
        <begin position="10"/>
        <end position="29"/>
    </location>
</feature>
<keyword evidence="7" id="KW-0547">Nucleotide-binding</keyword>
<accession>A0A7S3BEF6</accession>
<dbReference type="GO" id="GO:0005524">
    <property type="term" value="F:ATP binding"/>
    <property type="evidence" value="ECO:0007669"/>
    <property type="project" value="UniProtKB-KW"/>
</dbReference>
<dbReference type="SUPFAM" id="SSF52374">
    <property type="entry name" value="Nucleotidylyl transferase"/>
    <property type="match status" value="1"/>
</dbReference>
<dbReference type="UniPathway" id="UPA00028">
    <property type="reaction ID" value="UER00005"/>
</dbReference>